<keyword evidence="2" id="KW-1185">Reference proteome</keyword>
<dbReference type="RefSeq" id="WP_150574193.1">
    <property type="nucleotide sequence ID" value="NZ_CABPSN010000001.1"/>
</dbReference>
<sequence length="75" mass="8129">MAKQSTTRQRKQDLYPLFGEMTSPAKNIRLCDPEAKEAMAAAKAVVTASKENALRFLQSVGIVTASGRLAKRYGG</sequence>
<proteinExistence type="predicted"/>
<dbReference type="EMBL" id="CABPSN010000001">
    <property type="protein sequence ID" value="VVD65841.1"/>
    <property type="molecule type" value="Genomic_DNA"/>
</dbReference>
<dbReference type="Proteomes" id="UP000366819">
    <property type="component" value="Unassembled WGS sequence"/>
</dbReference>
<dbReference type="AlphaFoldDB" id="A0A5E4RSU8"/>
<gene>
    <name evidence="1" type="ORF">PAQ31011_00339</name>
</gene>
<name>A0A5E4RSU8_9BURK</name>
<evidence type="ECO:0000313" key="1">
    <source>
        <dbReference type="EMBL" id="VVD65841.1"/>
    </source>
</evidence>
<protein>
    <submittedName>
        <fullName evidence="1">Uncharacterized protein</fullName>
    </submittedName>
</protein>
<reference evidence="1 2" key="1">
    <citation type="submission" date="2019-08" db="EMBL/GenBank/DDBJ databases">
        <authorList>
            <person name="Peeters C."/>
        </authorList>
    </citation>
    <scope>NUCLEOTIDE SEQUENCE [LARGE SCALE GENOMIC DNA]</scope>
    <source>
        <strain evidence="1 2">LMG 31011</strain>
    </source>
</reference>
<evidence type="ECO:0000313" key="2">
    <source>
        <dbReference type="Proteomes" id="UP000366819"/>
    </source>
</evidence>
<organism evidence="1 2">
    <name type="scientific">Pandoraea aquatica</name>
    <dbReference type="NCBI Taxonomy" id="2508290"/>
    <lineage>
        <taxon>Bacteria</taxon>
        <taxon>Pseudomonadati</taxon>
        <taxon>Pseudomonadota</taxon>
        <taxon>Betaproteobacteria</taxon>
        <taxon>Burkholderiales</taxon>
        <taxon>Burkholderiaceae</taxon>
        <taxon>Pandoraea</taxon>
    </lineage>
</organism>
<accession>A0A5E4RSU8</accession>